<reference evidence="3 4" key="1">
    <citation type="submission" date="2021-12" db="EMBL/GenBank/DDBJ databases">
        <title>Discovery of the Pendulisporaceae a myxobacterial family with distinct sporulation behavior and unique specialized metabolism.</title>
        <authorList>
            <person name="Garcia R."/>
            <person name="Popoff A."/>
            <person name="Bader C.D."/>
            <person name="Loehr J."/>
            <person name="Walesch S."/>
            <person name="Walt C."/>
            <person name="Boldt J."/>
            <person name="Bunk B."/>
            <person name="Haeckl F.J.F.P.J."/>
            <person name="Gunesch A.P."/>
            <person name="Birkelbach J."/>
            <person name="Nuebel U."/>
            <person name="Pietschmann T."/>
            <person name="Bach T."/>
            <person name="Mueller R."/>
        </authorList>
    </citation>
    <scope>NUCLEOTIDE SEQUENCE [LARGE SCALE GENOMIC DNA]</scope>
    <source>
        <strain evidence="3 4">MSr12523</strain>
    </source>
</reference>
<dbReference type="InterPro" id="IPR005545">
    <property type="entry name" value="YCII"/>
</dbReference>
<dbReference type="RefSeq" id="WP_394848686.1">
    <property type="nucleotide sequence ID" value="NZ_CP089982.1"/>
</dbReference>
<organism evidence="3 4">
    <name type="scientific">Pendulispora brunnea</name>
    <dbReference type="NCBI Taxonomy" id="2905690"/>
    <lineage>
        <taxon>Bacteria</taxon>
        <taxon>Pseudomonadati</taxon>
        <taxon>Myxococcota</taxon>
        <taxon>Myxococcia</taxon>
        <taxon>Myxococcales</taxon>
        <taxon>Sorangiineae</taxon>
        <taxon>Pendulisporaceae</taxon>
        <taxon>Pendulispora</taxon>
    </lineage>
</organism>
<name>A0ABZ2KJ46_9BACT</name>
<protein>
    <submittedName>
        <fullName evidence="3">YciI family protein</fullName>
    </submittedName>
</protein>
<dbReference type="Gene3D" id="3.30.70.1060">
    <property type="entry name" value="Dimeric alpha+beta barrel"/>
    <property type="match status" value="1"/>
</dbReference>
<dbReference type="InterPro" id="IPR011008">
    <property type="entry name" value="Dimeric_a/b-barrel"/>
</dbReference>
<dbReference type="Pfam" id="PF03795">
    <property type="entry name" value="YCII"/>
    <property type="match status" value="1"/>
</dbReference>
<dbReference type="PANTHER" id="PTHR37828">
    <property type="entry name" value="GSR2449 PROTEIN"/>
    <property type="match status" value="1"/>
</dbReference>
<gene>
    <name evidence="3" type="ORF">LZC95_14680</name>
</gene>
<dbReference type="EMBL" id="CP089982">
    <property type="protein sequence ID" value="WXA98074.1"/>
    <property type="molecule type" value="Genomic_DNA"/>
</dbReference>
<evidence type="ECO:0000259" key="2">
    <source>
        <dbReference type="Pfam" id="PF03795"/>
    </source>
</evidence>
<comment type="similarity">
    <text evidence="1">Belongs to the YciI family.</text>
</comment>
<dbReference type="Proteomes" id="UP001379533">
    <property type="component" value="Chromosome"/>
</dbReference>
<proteinExistence type="inferred from homology"/>
<sequence>MYAIALIRYRQPLERVQQVVDRHRAYCKVLQDKGILLASGPFDPRSGGALLLRVPDDAVQATLDQVRDGDPYVLEGIAQYELLPWAPALGKDKLDSL</sequence>
<dbReference type="SUPFAM" id="SSF54909">
    <property type="entry name" value="Dimeric alpha+beta barrel"/>
    <property type="match status" value="1"/>
</dbReference>
<dbReference type="PANTHER" id="PTHR37828:SF1">
    <property type="entry name" value="YCII-RELATED DOMAIN-CONTAINING PROTEIN"/>
    <property type="match status" value="1"/>
</dbReference>
<evidence type="ECO:0000313" key="4">
    <source>
        <dbReference type="Proteomes" id="UP001379533"/>
    </source>
</evidence>
<evidence type="ECO:0000313" key="3">
    <source>
        <dbReference type="EMBL" id="WXA98074.1"/>
    </source>
</evidence>
<accession>A0ABZ2KJ46</accession>
<feature type="domain" description="YCII-related" evidence="2">
    <location>
        <begin position="4"/>
        <end position="85"/>
    </location>
</feature>
<evidence type="ECO:0000256" key="1">
    <source>
        <dbReference type="ARBA" id="ARBA00007689"/>
    </source>
</evidence>
<keyword evidence="4" id="KW-1185">Reference proteome</keyword>